<evidence type="ECO:0000313" key="3">
    <source>
        <dbReference type="Proteomes" id="UP001374584"/>
    </source>
</evidence>
<keyword evidence="3" id="KW-1185">Reference proteome</keyword>
<protein>
    <submittedName>
        <fullName evidence="2">Uncharacterized protein</fullName>
    </submittedName>
</protein>
<name>A0AAN9QYL2_PHACN</name>
<dbReference type="Proteomes" id="UP001374584">
    <property type="component" value="Unassembled WGS sequence"/>
</dbReference>
<sequence length="144" mass="16506">MSCGEKMVDMAERRQRAHHNPQDNNLSRLSINRTDRASCTTTTLLTYTNSRFGRSRASSVPQANSGSSSSSCCCRRKMWFVYVCEEEEKELGRQQAPGSCPHCGAKVQAMDVEIQSKLCFLPLCFKIKRKYFCTHCARRLELYY</sequence>
<reference evidence="2 3" key="1">
    <citation type="submission" date="2024-01" db="EMBL/GenBank/DDBJ databases">
        <title>The genomes of 5 underutilized Papilionoideae crops provide insights into root nodulation and disease resistanc.</title>
        <authorList>
            <person name="Jiang F."/>
        </authorList>
    </citation>
    <scope>NUCLEOTIDE SEQUENCE [LARGE SCALE GENOMIC DNA]</scope>
    <source>
        <strain evidence="2">JINMINGXINNONG_FW02</strain>
        <tissue evidence="2">Leaves</tissue>
    </source>
</reference>
<proteinExistence type="predicted"/>
<feature type="region of interest" description="Disordered" evidence="1">
    <location>
        <begin position="1"/>
        <end position="27"/>
    </location>
</feature>
<feature type="compositionally biased region" description="Basic and acidic residues" evidence="1">
    <location>
        <begin position="1"/>
        <end position="14"/>
    </location>
</feature>
<dbReference type="AlphaFoldDB" id="A0AAN9QYL2"/>
<gene>
    <name evidence="2" type="ORF">VNO80_22317</name>
</gene>
<dbReference type="PANTHER" id="PTHR33320">
    <property type="entry name" value="METHIONYL-TRNA SYNTHETASE"/>
    <property type="match status" value="1"/>
</dbReference>
<evidence type="ECO:0000313" key="2">
    <source>
        <dbReference type="EMBL" id="KAK7347778.1"/>
    </source>
</evidence>
<dbReference type="EMBL" id="JAYMYR010000008">
    <property type="protein sequence ID" value="KAK7347778.1"/>
    <property type="molecule type" value="Genomic_DNA"/>
</dbReference>
<organism evidence="2 3">
    <name type="scientific">Phaseolus coccineus</name>
    <name type="common">Scarlet runner bean</name>
    <name type="synonym">Phaseolus multiflorus</name>
    <dbReference type="NCBI Taxonomy" id="3886"/>
    <lineage>
        <taxon>Eukaryota</taxon>
        <taxon>Viridiplantae</taxon>
        <taxon>Streptophyta</taxon>
        <taxon>Embryophyta</taxon>
        <taxon>Tracheophyta</taxon>
        <taxon>Spermatophyta</taxon>
        <taxon>Magnoliopsida</taxon>
        <taxon>eudicotyledons</taxon>
        <taxon>Gunneridae</taxon>
        <taxon>Pentapetalae</taxon>
        <taxon>rosids</taxon>
        <taxon>fabids</taxon>
        <taxon>Fabales</taxon>
        <taxon>Fabaceae</taxon>
        <taxon>Papilionoideae</taxon>
        <taxon>50 kb inversion clade</taxon>
        <taxon>NPAAA clade</taxon>
        <taxon>indigoferoid/millettioid clade</taxon>
        <taxon>Phaseoleae</taxon>
        <taxon>Phaseolus</taxon>
    </lineage>
</organism>
<comment type="caution">
    <text evidence="2">The sequence shown here is derived from an EMBL/GenBank/DDBJ whole genome shotgun (WGS) entry which is preliminary data.</text>
</comment>
<evidence type="ECO:0000256" key="1">
    <source>
        <dbReference type="SAM" id="MobiDB-lite"/>
    </source>
</evidence>
<dbReference type="PANTHER" id="PTHR33320:SF30">
    <property type="entry name" value="OS04G0606200 PROTEIN"/>
    <property type="match status" value="1"/>
</dbReference>
<accession>A0AAN9QYL2</accession>